<accession>A0A078KZF2</accession>
<dbReference type="OrthoDB" id="5635178at2"/>
<dbReference type="AlphaFoldDB" id="A0A078KZF2"/>
<dbReference type="InterPro" id="IPR029063">
    <property type="entry name" value="SAM-dependent_MTases_sf"/>
</dbReference>
<protein>
    <recommendedName>
        <fullName evidence="3">Methyltransferase domain-containing protein</fullName>
    </recommendedName>
</protein>
<proteinExistence type="predicted"/>
<evidence type="ECO:0000313" key="1">
    <source>
        <dbReference type="EMBL" id="CDZ77164.1"/>
    </source>
</evidence>
<dbReference type="RefSeq" id="WP_043873554.1">
    <property type="nucleotide sequence ID" value="NZ_CCVW01000001.1"/>
</dbReference>
<name>A0A078KZF2_9GAMM</name>
<evidence type="ECO:0000313" key="2">
    <source>
        <dbReference type="Proteomes" id="UP000044071"/>
    </source>
</evidence>
<gene>
    <name evidence="1" type="ORF">BN59_01446</name>
</gene>
<organism evidence="1 2">
    <name type="scientific">Legionella massiliensis</name>
    <dbReference type="NCBI Taxonomy" id="1034943"/>
    <lineage>
        <taxon>Bacteria</taxon>
        <taxon>Pseudomonadati</taxon>
        <taxon>Pseudomonadota</taxon>
        <taxon>Gammaproteobacteria</taxon>
        <taxon>Legionellales</taxon>
        <taxon>Legionellaceae</taxon>
        <taxon>Legionella</taxon>
    </lineage>
</organism>
<dbReference type="Proteomes" id="UP000044071">
    <property type="component" value="Unassembled WGS sequence"/>
</dbReference>
<evidence type="ECO:0008006" key="3">
    <source>
        <dbReference type="Google" id="ProtNLM"/>
    </source>
</evidence>
<dbReference type="eggNOG" id="ENOG5031EWB">
    <property type="taxonomic scope" value="Bacteria"/>
</dbReference>
<keyword evidence="2" id="KW-1185">Reference proteome</keyword>
<dbReference type="Gene3D" id="3.40.50.150">
    <property type="entry name" value="Vaccinia Virus protein VP39"/>
    <property type="match status" value="1"/>
</dbReference>
<reference evidence="1 2" key="1">
    <citation type="submission" date="2014-06" db="EMBL/GenBank/DDBJ databases">
        <authorList>
            <person name="Urmite Genomes Urmite Genomes"/>
        </authorList>
    </citation>
    <scope>NUCLEOTIDE SEQUENCE [LARGE SCALE GENOMIC DNA]</scope>
</reference>
<dbReference type="EMBL" id="CCSB01000001">
    <property type="protein sequence ID" value="CDZ77164.1"/>
    <property type="molecule type" value="Genomic_DNA"/>
</dbReference>
<sequence length="609" mass="69338">MLTKLEHELQKQIKSTKADDFYGSLPPTFQYIELKNPELSVGSKPIKKLRLCTNVRDKKDAFLYIHYQDGTKKTHHVEDSTALAKLLLEANGATVDAFKSIDRSVYAWQKFSMQEVYQVSSLFSTYEKIHTDIISSLRAIFNKNKQEHITIIDGGCGNGQLLKQLETQFGANSNNLSFVGFDFNTQNIIDASMGYQGQCHFIEGNLQQLDQVVSECVEQGYIRQETNKTILVLSGSLTAEVQTGFTSLEILKKAKLAGINYLILSGVSDVLVNDSMARRIGYQREKIQINRASERDVFVYRQLSTEAILINKSDKLARRNFLDLSLSPNPAGVLSSLRRDIISKSYLAIDLSFCDLTDKLTMAIHSLLQEKHNIELIFWTNNKAQAKEFFFEFAWMCKGIDVRVKSSEGYLMAPRGFFNSIELPLFFSSPEKEPRDCIISTLRNLALDSETKSKILLSYLVKKLKKSKLLSPDEFLKIDDGIVVRSLFAFMPQNVNDSLPYIQPFIACLEKKVCLSNQLTLLYVYQHGIIPHGVDPKTGYGYPRTRSPKGDPGKNRKKEIELYQHLAKTYAAELDRPYFEQLIQWKLEESTKVEKTMISFKDVVNLTMS</sequence>